<evidence type="ECO:0000313" key="1">
    <source>
        <dbReference type="EMBL" id="TWF86302.1"/>
    </source>
</evidence>
<keyword evidence="2" id="KW-1185">Reference proteome</keyword>
<proteinExistence type="predicted"/>
<dbReference type="InterPro" id="IPR006311">
    <property type="entry name" value="TAT_signal"/>
</dbReference>
<sequence>MHGKGVSRRNALRVGVGAAGMAWLLSAGTGRGIAVPLLEGSGGPDFPDVPGMSGDRRANELWYRFNQATLYDQSAEIKEAYAEINNHFGGNLPVTLRETWFAQYREPDYPANFAAFMAPVRRALRILSRVQLDVFDTYYARQRDLVEAFSYFGQGTLFDPRERAGLRVHTMDAAEGEAPTAYHTWFLFMRAMMLHGIDAERWRGTAPVLAFAWAVQNTARPAMDEVNPPLPHRTVHRLARTWLPLTTRRLDRAFQSFPGPPGTTGR</sequence>
<dbReference type="OrthoDB" id="4109671at2"/>
<dbReference type="EMBL" id="VIWV01000001">
    <property type="protein sequence ID" value="TWF86302.1"/>
    <property type="molecule type" value="Genomic_DNA"/>
</dbReference>
<dbReference type="AlphaFoldDB" id="A0A561TGS3"/>
<dbReference type="Proteomes" id="UP000316603">
    <property type="component" value="Unassembled WGS sequence"/>
</dbReference>
<dbReference type="PROSITE" id="PS51318">
    <property type="entry name" value="TAT"/>
    <property type="match status" value="1"/>
</dbReference>
<organism evidence="1 2">
    <name type="scientific">Streptomyces capillispiralis</name>
    <dbReference type="NCBI Taxonomy" id="68182"/>
    <lineage>
        <taxon>Bacteria</taxon>
        <taxon>Bacillati</taxon>
        <taxon>Actinomycetota</taxon>
        <taxon>Actinomycetes</taxon>
        <taxon>Kitasatosporales</taxon>
        <taxon>Streptomycetaceae</taxon>
        <taxon>Streptomyces</taxon>
    </lineage>
</organism>
<comment type="caution">
    <text evidence="1">The sequence shown here is derived from an EMBL/GenBank/DDBJ whole genome shotgun (WGS) entry which is preliminary data.</text>
</comment>
<protein>
    <submittedName>
        <fullName evidence="1">Uncharacterized protein</fullName>
    </submittedName>
</protein>
<reference evidence="1 2" key="1">
    <citation type="submission" date="2019-06" db="EMBL/GenBank/DDBJ databases">
        <title>Sequencing the genomes of 1000 actinobacteria strains.</title>
        <authorList>
            <person name="Klenk H.-P."/>
        </authorList>
    </citation>
    <scope>NUCLEOTIDE SEQUENCE [LARGE SCALE GENOMIC DNA]</scope>
    <source>
        <strain evidence="1 2">DSM 41695</strain>
    </source>
</reference>
<gene>
    <name evidence="1" type="ORF">FHX78_113267</name>
</gene>
<accession>A0A561TGS3</accession>
<evidence type="ECO:0000313" key="2">
    <source>
        <dbReference type="Proteomes" id="UP000316603"/>
    </source>
</evidence>
<name>A0A561TGS3_9ACTN</name>